<dbReference type="RefSeq" id="WP_343997541.1">
    <property type="nucleotide sequence ID" value="NZ_BAAAGU010000003.1"/>
</dbReference>
<organism evidence="1 2">
    <name type="scientific">Streptomyces thermocarboxydovorans</name>
    <dbReference type="NCBI Taxonomy" id="59298"/>
    <lineage>
        <taxon>Bacteria</taxon>
        <taxon>Bacillati</taxon>
        <taxon>Actinomycetota</taxon>
        <taxon>Actinomycetes</taxon>
        <taxon>Kitasatosporales</taxon>
        <taxon>Streptomycetaceae</taxon>
        <taxon>Streptomyces</taxon>
    </lineage>
</organism>
<evidence type="ECO:0000313" key="1">
    <source>
        <dbReference type="EMBL" id="GAA0631816.1"/>
    </source>
</evidence>
<sequence>MNRNDPAQLLIRAQGDASPLYATDAGPLPRIEDFTRSLPVTAEELGLPEELAHRLTEWNRARPAGGFEDRARLRKHVKQGLETARAVAQHLGPLWTVRFWDERRQDEKFLCWGCDQFHWTIDAHGTPPHPLDITVEGEYGLYPLHAEGLGSFAPDDPAAGLRLTEDLVSAFYEWKQAIETTLVEDGDDERWRELFRRGKELSERLAHELGPARTVTYRGIANGGLAALTSVTWQGDRQL</sequence>
<dbReference type="EMBL" id="BAAAGU010000003">
    <property type="protein sequence ID" value="GAA0631816.1"/>
    <property type="molecule type" value="Genomic_DNA"/>
</dbReference>
<accession>A0ABP3SD04</accession>
<evidence type="ECO:0000313" key="2">
    <source>
        <dbReference type="Proteomes" id="UP001500724"/>
    </source>
</evidence>
<dbReference type="Proteomes" id="UP001500724">
    <property type="component" value="Unassembled WGS sequence"/>
</dbReference>
<proteinExistence type="predicted"/>
<reference evidence="2" key="1">
    <citation type="journal article" date="2019" name="Int. J. Syst. Evol. Microbiol.">
        <title>The Global Catalogue of Microorganisms (GCM) 10K type strain sequencing project: providing services to taxonomists for standard genome sequencing and annotation.</title>
        <authorList>
            <consortium name="The Broad Institute Genomics Platform"/>
            <consortium name="The Broad Institute Genome Sequencing Center for Infectious Disease"/>
            <person name="Wu L."/>
            <person name="Ma J."/>
        </authorList>
    </citation>
    <scope>NUCLEOTIDE SEQUENCE [LARGE SCALE GENOMIC DNA]</scope>
    <source>
        <strain evidence="2">JCM 10367</strain>
    </source>
</reference>
<gene>
    <name evidence="1" type="ORF">GCM10009535_04260</name>
</gene>
<name>A0ABP3SD04_9ACTN</name>
<comment type="caution">
    <text evidence="1">The sequence shown here is derived from an EMBL/GenBank/DDBJ whole genome shotgun (WGS) entry which is preliminary data.</text>
</comment>
<protein>
    <submittedName>
        <fullName evidence="1">Uncharacterized protein</fullName>
    </submittedName>
</protein>
<keyword evidence="2" id="KW-1185">Reference proteome</keyword>